<accession>A0A521AZS7</accession>
<keyword evidence="4" id="KW-1185">Reference proteome</keyword>
<gene>
    <name evidence="3" type="ORF">SAMN06265379_101547</name>
</gene>
<dbReference type="InterPro" id="IPR026444">
    <property type="entry name" value="Secre_tail"/>
</dbReference>
<dbReference type="AlphaFoldDB" id="A0A521AZS7"/>
<evidence type="ECO:0000259" key="2">
    <source>
        <dbReference type="Pfam" id="PF18962"/>
    </source>
</evidence>
<dbReference type="RefSeq" id="WP_142531906.1">
    <property type="nucleotide sequence ID" value="NZ_FXTB01000001.1"/>
</dbReference>
<sequence>MRKIYFLIVMTLMSFGVYAQNVVNDGDMSNATAWNINNIVNDPGKETTVSFNNSVMTISATNGGGNAGTNVMVWQTVQLEAGVEYQLNARIKGNLPVEAFWCQWFVHKSVPVDGEDYLQENDAIVQVNTWQGCASGYNMDTYLQSWPCADFKTIQFAEGGAYTLGVKVGIWNGGVLSYQVELDDFSLTPSATGIKTRNAANIQLYPNPAKTELGINTPTSIKSVSILNLTGQEVLRANKVEGKISVASLPSGIYVIQITNVNNEKSVLKFVKE</sequence>
<reference evidence="3 4" key="1">
    <citation type="submission" date="2017-05" db="EMBL/GenBank/DDBJ databases">
        <authorList>
            <person name="Varghese N."/>
            <person name="Submissions S."/>
        </authorList>
    </citation>
    <scope>NUCLEOTIDE SEQUENCE [LARGE SCALE GENOMIC DNA]</scope>
    <source>
        <strain evidence="3 4">DSM 27040</strain>
    </source>
</reference>
<feature type="signal peptide" evidence="1">
    <location>
        <begin position="1"/>
        <end position="19"/>
    </location>
</feature>
<protein>
    <submittedName>
        <fullName evidence="3">Por secretion system C-terminal sorting domain-containing protein</fullName>
    </submittedName>
</protein>
<evidence type="ECO:0000313" key="3">
    <source>
        <dbReference type="EMBL" id="SMO40295.1"/>
    </source>
</evidence>
<dbReference type="Pfam" id="PF18962">
    <property type="entry name" value="Por_Secre_tail"/>
    <property type="match status" value="1"/>
</dbReference>
<dbReference type="NCBIfam" id="TIGR04183">
    <property type="entry name" value="Por_Secre_tail"/>
    <property type="match status" value="1"/>
</dbReference>
<feature type="chain" id="PRO_5021835017" evidence="1">
    <location>
        <begin position="20"/>
        <end position="273"/>
    </location>
</feature>
<evidence type="ECO:0000256" key="1">
    <source>
        <dbReference type="SAM" id="SignalP"/>
    </source>
</evidence>
<proteinExistence type="predicted"/>
<keyword evidence="1" id="KW-0732">Signal</keyword>
<feature type="domain" description="Secretion system C-terminal sorting" evidence="2">
    <location>
        <begin position="204"/>
        <end position="268"/>
    </location>
</feature>
<evidence type="ECO:0000313" key="4">
    <source>
        <dbReference type="Proteomes" id="UP000319040"/>
    </source>
</evidence>
<dbReference type="OrthoDB" id="1059339at2"/>
<dbReference type="EMBL" id="FXTB01000001">
    <property type="protein sequence ID" value="SMO40295.1"/>
    <property type="molecule type" value="Genomic_DNA"/>
</dbReference>
<name>A0A521AZS7_SACCC</name>
<organism evidence="3 4">
    <name type="scientific">Saccharicrinis carchari</name>
    <dbReference type="NCBI Taxonomy" id="1168039"/>
    <lineage>
        <taxon>Bacteria</taxon>
        <taxon>Pseudomonadati</taxon>
        <taxon>Bacteroidota</taxon>
        <taxon>Bacteroidia</taxon>
        <taxon>Marinilabiliales</taxon>
        <taxon>Marinilabiliaceae</taxon>
        <taxon>Saccharicrinis</taxon>
    </lineage>
</organism>
<dbReference type="Proteomes" id="UP000319040">
    <property type="component" value="Unassembled WGS sequence"/>
</dbReference>